<sequence>MADWRKLGAILCAGATLGGCTSDPAFWDNVAYGMDVLSEELANQPVCNWYTDAYGVVRQHCEPAYMANQPVYVDPGHHYRDDDRRRDRREDRRRDRDRDRDGRKDRKN</sequence>
<proteinExistence type="predicted"/>
<reference evidence="2 3" key="1">
    <citation type="submission" date="2020-08" db="EMBL/GenBank/DDBJ databases">
        <title>Genomic Encyclopedia of Type Strains, Phase IV (KMG-IV): sequencing the most valuable type-strain genomes for metagenomic binning, comparative biology and taxonomic classification.</title>
        <authorList>
            <person name="Goeker M."/>
        </authorList>
    </citation>
    <scope>NUCLEOTIDE SEQUENCE [LARGE SCALE GENOMIC DNA]</scope>
    <source>
        <strain evidence="2 3">DSM 23960</strain>
    </source>
</reference>
<organism evidence="2 3">
    <name type="scientific">Brevundimonas lenta</name>
    <dbReference type="NCBI Taxonomy" id="424796"/>
    <lineage>
        <taxon>Bacteria</taxon>
        <taxon>Pseudomonadati</taxon>
        <taxon>Pseudomonadota</taxon>
        <taxon>Alphaproteobacteria</taxon>
        <taxon>Caulobacterales</taxon>
        <taxon>Caulobacteraceae</taxon>
        <taxon>Brevundimonas</taxon>
    </lineage>
</organism>
<name>A0A7W6NPZ9_9CAUL</name>
<evidence type="ECO:0000256" key="1">
    <source>
        <dbReference type="SAM" id="MobiDB-lite"/>
    </source>
</evidence>
<accession>A0A7W6NPZ9</accession>
<dbReference type="EMBL" id="JACIDM010000003">
    <property type="protein sequence ID" value="MBB4083940.1"/>
    <property type="molecule type" value="Genomic_DNA"/>
</dbReference>
<protein>
    <recommendedName>
        <fullName evidence="4">Lipoprotein</fullName>
    </recommendedName>
</protein>
<evidence type="ECO:0000313" key="3">
    <source>
        <dbReference type="Proteomes" id="UP000529946"/>
    </source>
</evidence>
<comment type="caution">
    <text evidence="2">The sequence shown here is derived from an EMBL/GenBank/DDBJ whole genome shotgun (WGS) entry which is preliminary data.</text>
</comment>
<dbReference type="PROSITE" id="PS51257">
    <property type="entry name" value="PROKAR_LIPOPROTEIN"/>
    <property type="match status" value="1"/>
</dbReference>
<feature type="region of interest" description="Disordered" evidence="1">
    <location>
        <begin position="71"/>
        <end position="108"/>
    </location>
</feature>
<dbReference type="Proteomes" id="UP000529946">
    <property type="component" value="Unassembled WGS sequence"/>
</dbReference>
<keyword evidence="3" id="KW-1185">Reference proteome</keyword>
<feature type="compositionally biased region" description="Basic and acidic residues" evidence="1">
    <location>
        <begin position="75"/>
        <end position="108"/>
    </location>
</feature>
<gene>
    <name evidence="2" type="ORF">GGR12_002828</name>
</gene>
<evidence type="ECO:0000313" key="2">
    <source>
        <dbReference type="EMBL" id="MBB4083940.1"/>
    </source>
</evidence>
<evidence type="ECO:0008006" key="4">
    <source>
        <dbReference type="Google" id="ProtNLM"/>
    </source>
</evidence>
<dbReference type="RefSeq" id="WP_183205077.1">
    <property type="nucleotide sequence ID" value="NZ_BAAAER010000003.1"/>
</dbReference>
<dbReference type="AlphaFoldDB" id="A0A7W6NPZ9"/>